<evidence type="ECO:0000313" key="2">
    <source>
        <dbReference type="Proteomes" id="UP000237105"/>
    </source>
</evidence>
<accession>A0A2P5AAL4</accession>
<feature type="non-terminal residue" evidence="1">
    <location>
        <position position="50"/>
    </location>
</feature>
<dbReference type="AlphaFoldDB" id="A0A2P5AAL4"/>
<sequence>VSRFREKEMMVRLLNRVFIIKNRWKHQLQHRFQNLFLKKRLLQHQNPLNY</sequence>
<gene>
    <name evidence="1" type="ORF">PanWU01x14_351740</name>
</gene>
<proteinExistence type="predicted"/>
<name>A0A2P5AAL4_PARAD</name>
<reference evidence="2" key="1">
    <citation type="submission" date="2016-06" db="EMBL/GenBank/DDBJ databases">
        <title>Parallel loss of symbiosis genes in relatives of nitrogen-fixing non-legume Parasponia.</title>
        <authorList>
            <person name="Van Velzen R."/>
            <person name="Holmer R."/>
            <person name="Bu F."/>
            <person name="Rutten L."/>
            <person name="Van Zeijl A."/>
            <person name="Liu W."/>
            <person name="Santuari L."/>
            <person name="Cao Q."/>
            <person name="Sharma T."/>
            <person name="Shen D."/>
            <person name="Roswanjaya Y."/>
            <person name="Wardhani T."/>
            <person name="Kalhor M.S."/>
            <person name="Jansen J."/>
            <person name="Van den Hoogen J."/>
            <person name="Gungor B."/>
            <person name="Hartog M."/>
            <person name="Hontelez J."/>
            <person name="Verver J."/>
            <person name="Yang W.-C."/>
            <person name="Schijlen E."/>
            <person name="Repin R."/>
            <person name="Schilthuizen M."/>
            <person name="Schranz E."/>
            <person name="Heidstra R."/>
            <person name="Miyata K."/>
            <person name="Fedorova E."/>
            <person name="Kohlen W."/>
            <person name="Bisseling T."/>
            <person name="Smit S."/>
            <person name="Geurts R."/>
        </authorList>
    </citation>
    <scope>NUCLEOTIDE SEQUENCE [LARGE SCALE GENOMIC DNA]</scope>
    <source>
        <strain evidence="2">cv. WU1-14</strain>
    </source>
</reference>
<protein>
    <submittedName>
        <fullName evidence="1">Uncharacterized protein</fullName>
    </submittedName>
</protein>
<keyword evidence="2" id="KW-1185">Reference proteome</keyword>
<feature type="non-terminal residue" evidence="1">
    <location>
        <position position="1"/>
    </location>
</feature>
<organism evidence="1 2">
    <name type="scientific">Parasponia andersonii</name>
    <name type="common">Sponia andersonii</name>
    <dbReference type="NCBI Taxonomy" id="3476"/>
    <lineage>
        <taxon>Eukaryota</taxon>
        <taxon>Viridiplantae</taxon>
        <taxon>Streptophyta</taxon>
        <taxon>Embryophyta</taxon>
        <taxon>Tracheophyta</taxon>
        <taxon>Spermatophyta</taxon>
        <taxon>Magnoliopsida</taxon>
        <taxon>eudicotyledons</taxon>
        <taxon>Gunneridae</taxon>
        <taxon>Pentapetalae</taxon>
        <taxon>rosids</taxon>
        <taxon>fabids</taxon>
        <taxon>Rosales</taxon>
        <taxon>Cannabaceae</taxon>
        <taxon>Parasponia</taxon>
    </lineage>
</organism>
<dbReference type="EMBL" id="JXTB01000718">
    <property type="protein sequence ID" value="PON33573.1"/>
    <property type="molecule type" value="Genomic_DNA"/>
</dbReference>
<evidence type="ECO:0000313" key="1">
    <source>
        <dbReference type="EMBL" id="PON33573.1"/>
    </source>
</evidence>
<comment type="caution">
    <text evidence="1">The sequence shown here is derived from an EMBL/GenBank/DDBJ whole genome shotgun (WGS) entry which is preliminary data.</text>
</comment>
<dbReference type="Proteomes" id="UP000237105">
    <property type="component" value="Unassembled WGS sequence"/>
</dbReference>